<dbReference type="InterPro" id="IPR016817">
    <property type="entry name" value="MannP-dilichol_defect-1"/>
</dbReference>
<name>V5ICI7_IXORI</name>
<evidence type="ECO:0000256" key="2">
    <source>
        <dbReference type="ARBA" id="ARBA00022448"/>
    </source>
</evidence>
<evidence type="ECO:0000256" key="4">
    <source>
        <dbReference type="ARBA" id="ARBA00022737"/>
    </source>
</evidence>
<keyword evidence="5" id="KW-1133">Transmembrane helix</keyword>
<evidence type="ECO:0000256" key="6">
    <source>
        <dbReference type="ARBA" id="ARBA00023136"/>
    </source>
</evidence>
<protein>
    <submittedName>
        <fullName evidence="8">Putative conserved secreted protein</fullName>
    </submittedName>
</protein>
<dbReference type="EMBL" id="GANP01013617">
    <property type="protein sequence ID" value="JAB70851.1"/>
    <property type="molecule type" value="mRNA"/>
</dbReference>
<keyword evidence="3" id="KW-0812">Transmembrane</keyword>
<dbReference type="InterPro" id="IPR006603">
    <property type="entry name" value="PQ-loop_rpt"/>
</dbReference>
<dbReference type="PANTHER" id="PTHR12226:SF2">
    <property type="entry name" value="MANNOSE-P-DOLICHOL UTILIZATION DEFECT 1 PROTEIN"/>
    <property type="match status" value="1"/>
</dbReference>
<accession>V5ICI7</accession>
<organism evidence="8">
    <name type="scientific">Ixodes ricinus</name>
    <name type="common">Common tick</name>
    <name type="synonym">Acarus ricinus</name>
    <dbReference type="NCBI Taxonomy" id="34613"/>
    <lineage>
        <taxon>Eukaryota</taxon>
        <taxon>Metazoa</taxon>
        <taxon>Ecdysozoa</taxon>
        <taxon>Arthropoda</taxon>
        <taxon>Chelicerata</taxon>
        <taxon>Arachnida</taxon>
        <taxon>Acari</taxon>
        <taxon>Parasitiformes</taxon>
        <taxon>Ixodida</taxon>
        <taxon>Ixodoidea</taxon>
        <taxon>Ixodidae</taxon>
        <taxon>Ixodinae</taxon>
        <taxon>Ixodes</taxon>
    </lineage>
</organism>
<comment type="similarity">
    <text evidence="7">Belongs to the MPDU1 (TC 2.A.43.3) family.</text>
</comment>
<proteinExistence type="evidence at transcript level"/>
<evidence type="ECO:0000256" key="7">
    <source>
        <dbReference type="ARBA" id="ARBA00038475"/>
    </source>
</evidence>
<evidence type="ECO:0000313" key="8">
    <source>
        <dbReference type="EMBL" id="JAB70851.1"/>
    </source>
</evidence>
<dbReference type="Pfam" id="PF04193">
    <property type="entry name" value="PQ-loop"/>
    <property type="match status" value="1"/>
</dbReference>
<keyword evidence="4" id="KW-0677">Repeat</keyword>
<evidence type="ECO:0000256" key="1">
    <source>
        <dbReference type="ARBA" id="ARBA00004141"/>
    </source>
</evidence>
<reference evidence="8" key="1">
    <citation type="journal article" date="2015" name="Sci. Rep.">
        <title>Tissue- and time-dependent transcription in Ixodes ricinus salivary glands and midguts when blood feeding on the vertebrate host.</title>
        <authorList>
            <person name="Kotsyfakis M."/>
            <person name="Schwarz A."/>
            <person name="Erhart J."/>
            <person name="Ribeiro J.M."/>
        </authorList>
    </citation>
    <scope>NUCLEOTIDE SEQUENCE</scope>
    <source>
        <tissue evidence="8">Salivary gland and midgut</tissue>
    </source>
</reference>
<keyword evidence="2" id="KW-0813">Transport</keyword>
<dbReference type="PANTHER" id="PTHR12226">
    <property type="entry name" value="MANNOSE-P-DOLICHOL UTILIZATION DEFECT 1 LEC35 -RELATED"/>
    <property type="match status" value="1"/>
</dbReference>
<keyword evidence="6" id="KW-0472">Membrane</keyword>
<dbReference type="AlphaFoldDB" id="V5ICI7"/>
<evidence type="ECO:0000256" key="5">
    <source>
        <dbReference type="ARBA" id="ARBA00022989"/>
    </source>
</evidence>
<evidence type="ECO:0000256" key="3">
    <source>
        <dbReference type="ARBA" id="ARBA00022692"/>
    </source>
</evidence>
<dbReference type="GO" id="GO:0016020">
    <property type="term" value="C:membrane"/>
    <property type="evidence" value="ECO:0007669"/>
    <property type="project" value="UniProtKB-SubCell"/>
</dbReference>
<sequence>MMQVWSNHRNGHTGQLSAITTGLLFFGALARIFTSVTETGDALMVATFMIAARRKLLHLFALGSLLRGT</sequence>
<comment type="subcellular location">
    <subcellularLocation>
        <location evidence="1">Membrane</location>
        <topology evidence="1">Multi-pass membrane protein</topology>
    </subcellularLocation>
</comment>